<evidence type="ECO:0000313" key="2">
    <source>
        <dbReference type="Proteomes" id="UP000094569"/>
    </source>
</evidence>
<dbReference type="Pfam" id="PF02458">
    <property type="entry name" value="Transferase"/>
    <property type="match status" value="1"/>
</dbReference>
<dbReference type="EMBL" id="JXNT01000002">
    <property type="protein sequence ID" value="ODM21532.1"/>
    <property type="molecule type" value="Genomic_DNA"/>
</dbReference>
<proteinExistence type="predicted"/>
<name>A0A1E3BKM1_ASPCR</name>
<accession>A0A1E3BKM1</accession>
<protein>
    <submittedName>
        <fullName evidence="1">Uncharacterized protein</fullName>
    </submittedName>
</protein>
<sequence length="108" mass="11767">MTSKVQVTAHHAIHCADPTAVATLESPFRLGPIDALVIPFVPIKNVFVYQKPASTAKDSFIPIERLRSAVTYLLDYYPHLIGRLGFNLGTGAAEVDRLGNGAELQEAY</sequence>
<dbReference type="AlphaFoldDB" id="A0A1E3BKM1"/>
<keyword evidence="2" id="KW-1185">Reference proteome</keyword>
<dbReference type="Gene3D" id="3.30.559.10">
    <property type="entry name" value="Chloramphenicol acetyltransferase-like domain"/>
    <property type="match status" value="1"/>
</dbReference>
<dbReference type="OrthoDB" id="444127at2759"/>
<dbReference type="VEuPathDB" id="FungiDB:SI65_02376"/>
<organism evidence="1 2">
    <name type="scientific">Aspergillus cristatus</name>
    <name type="common">Chinese Fuzhuan brick tea-fermentation fungus</name>
    <name type="synonym">Eurotium cristatum</name>
    <dbReference type="NCBI Taxonomy" id="573508"/>
    <lineage>
        <taxon>Eukaryota</taxon>
        <taxon>Fungi</taxon>
        <taxon>Dikarya</taxon>
        <taxon>Ascomycota</taxon>
        <taxon>Pezizomycotina</taxon>
        <taxon>Eurotiomycetes</taxon>
        <taxon>Eurotiomycetidae</taxon>
        <taxon>Eurotiales</taxon>
        <taxon>Aspergillaceae</taxon>
        <taxon>Aspergillus</taxon>
        <taxon>Aspergillus subgen. Aspergillus</taxon>
    </lineage>
</organism>
<dbReference type="Proteomes" id="UP000094569">
    <property type="component" value="Unassembled WGS sequence"/>
</dbReference>
<gene>
    <name evidence="1" type="ORF">SI65_02376</name>
</gene>
<comment type="caution">
    <text evidence="1">The sequence shown here is derived from an EMBL/GenBank/DDBJ whole genome shotgun (WGS) entry which is preliminary data.</text>
</comment>
<dbReference type="STRING" id="573508.A0A1E3BKM1"/>
<evidence type="ECO:0000313" key="1">
    <source>
        <dbReference type="EMBL" id="ODM21532.1"/>
    </source>
</evidence>
<reference evidence="1 2" key="1">
    <citation type="journal article" date="2016" name="BMC Genomics">
        <title>Comparative genomic and transcriptomic analyses of the Fuzhuan brick tea-fermentation fungus Aspergillus cristatus.</title>
        <authorList>
            <person name="Ge Y."/>
            <person name="Wang Y."/>
            <person name="Liu Y."/>
            <person name="Tan Y."/>
            <person name="Ren X."/>
            <person name="Zhang X."/>
            <person name="Hyde K.D."/>
            <person name="Liu Y."/>
            <person name="Liu Z."/>
        </authorList>
    </citation>
    <scope>NUCLEOTIDE SEQUENCE [LARGE SCALE GENOMIC DNA]</scope>
    <source>
        <strain evidence="1 2">GZAAS20.1005</strain>
    </source>
</reference>
<dbReference type="InterPro" id="IPR023213">
    <property type="entry name" value="CAT-like_dom_sf"/>
</dbReference>